<gene>
    <name evidence="9" type="ORF">OS493_025546</name>
</gene>
<keyword evidence="10" id="KW-1185">Reference proteome</keyword>
<dbReference type="InterPro" id="IPR000719">
    <property type="entry name" value="Prot_kinase_dom"/>
</dbReference>
<dbReference type="GO" id="GO:0051897">
    <property type="term" value="P:positive regulation of phosphatidylinositol 3-kinase/protein kinase B signal transduction"/>
    <property type="evidence" value="ECO:0007669"/>
    <property type="project" value="TreeGrafter"/>
</dbReference>
<dbReference type="InterPro" id="IPR008266">
    <property type="entry name" value="Tyr_kinase_AS"/>
</dbReference>
<dbReference type="GO" id="GO:0010976">
    <property type="term" value="P:positive regulation of neuron projection development"/>
    <property type="evidence" value="ECO:0007669"/>
    <property type="project" value="TreeGrafter"/>
</dbReference>
<dbReference type="InterPro" id="IPR001245">
    <property type="entry name" value="Ser-Thr/Tyr_kinase_cat_dom"/>
</dbReference>
<evidence type="ECO:0000313" key="9">
    <source>
        <dbReference type="EMBL" id="KAJ7328141.1"/>
    </source>
</evidence>
<dbReference type="SUPFAM" id="SSF56112">
    <property type="entry name" value="Protein kinase-like (PK-like)"/>
    <property type="match status" value="1"/>
</dbReference>
<dbReference type="PANTHER" id="PTHR24416">
    <property type="entry name" value="TYROSINE-PROTEIN KINASE RECEPTOR"/>
    <property type="match status" value="1"/>
</dbReference>
<keyword evidence="7" id="KW-0325">Glycoprotein</keyword>
<accession>A0A9W9YD86</accession>
<dbReference type="EMBL" id="MU827798">
    <property type="protein sequence ID" value="KAJ7328141.1"/>
    <property type="molecule type" value="Genomic_DNA"/>
</dbReference>
<evidence type="ECO:0000256" key="2">
    <source>
        <dbReference type="ARBA" id="ARBA00022692"/>
    </source>
</evidence>
<dbReference type="Gene3D" id="1.10.510.10">
    <property type="entry name" value="Transferase(Phosphotransferase) domain 1"/>
    <property type="match status" value="1"/>
</dbReference>
<evidence type="ECO:0000256" key="3">
    <source>
        <dbReference type="ARBA" id="ARBA00022729"/>
    </source>
</evidence>
<evidence type="ECO:0000256" key="4">
    <source>
        <dbReference type="ARBA" id="ARBA00022989"/>
    </source>
</evidence>
<sequence length="128" mass="14315">MATSDQVNLLLIESSMLKDLTHKNLLPVMAVCLEDEKQPLVMFPFMNRGNLKLFIKKSRSPEGGSKSLTTADLVDVGVQIAKGLQYLARRRIVHKDVAARNCVVDDDMNVKVTDCALSRDLFPQDYCC</sequence>
<dbReference type="Gene3D" id="3.30.200.20">
    <property type="entry name" value="Phosphorylase Kinase, domain 1"/>
    <property type="match status" value="1"/>
</dbReference>
<keyword evidence="6" id="KW-0675">Receptor</keyword>
<dbReference type="GO" id="GO:0005524">
    <property type="term" value="F:ATP binding"/>
    <property type="evidence" value="ECO:0007669"/>
    <property type="project" value="InterPro"/>
</dbReference>
<organism evidence="9 10">
    <name type="scientific">Desmophyllum pertusum</name>
    <dbReference type="NCBI Taxonomy" id="174260"/>
    <lineage>
        <taxon>Eukaryota</taxon>
        <taxon>Metazoa</taxon>
        <taxon>Cnidaria</taxon>
        <taxon>Anthozoa</taxon>
        <taxon>Hexacorallia</taxon>
        <taxon>Scleractinia</taxon>
        <taxon>Caryophylliina</taxon>
        <taxon>Caryophylliidae</taxon>
        <taxon>Desmophyllum</taxon>
    </lineage>
</organism>
<protein>
    <recommendedName>
        <fullName evidence="8">Protein kinase domain-containing protein</fullName>
    </recommendedName>
</protein>
<evidence type="ECO:0000256" key="5">
    <source>
        <dbReference type="ARBA" id="ARBA00023136"/>
    </source>
</evidence>
<dbReference type="GO" id="GO:0004713">
    <property type="term" value="F:protein tyrosine kinase activity"/>
    <property type="evidence" value="ECO:0007669"/>
    <property type="project" value="InterPro"/>
</dbReference>
<keyword evidence="5" id="KW-0472">Membrane</keyword>
<dbReference type="GO" id="GO:0007169">
    <property type="term" value="P:cell surface receptor protein tyrosine kinase signaling pathway"/>
    <property type="evidence" value="ECO:0007669"/>
    <property type="project" value="TreeGrafter"/>
</dbReference>
<dbReference type="GO" id="GO:0043235">
    <property type="term" value="C:receptor complex"/>
    <property type="evidence" value="ECO:0007669"/>
    <property type="project" value="TreeGrafter"/>
</dbReference>
<dbReference type="AlphaFoldDB" id="A0A9W9YD86"/>
<reference evidence="9" key="1">
    <citation type="submission" date="2023-01" db="EMBL/GenBank/DDBJ databases">
        <title>Genome assembly of the deep-sea coral Lophelia pertusa.</title>
        <authorList>
            <person name="Herrera S."/>
            <person name="Cordes E."/>
        </authorList>
    </citation>
    <scope>NUCLEOTIDE SEQUENCE</scope>
    <source>
        <strain evidence="9">USNM1676648</strain>
        <tissue evidence="9">Polyp</tissue>
    </source>
</reference>
<dbReference type="PROSITE" id="PS50011">
    <property type="entry name" value="PROTEIN_KINASE_DOM"/>
    <property type="match status" value="1"/>
</dbReference>
<keyword evidence="4" id="KW-1133">Transmembrane helix</keyword>
<proteinExistence type="predicted"/>
<keyword evidence="3" id="KW-0732">Signal</keyword>
<dbReference type="GO" id="GO:0007409">
    <property type="term" value="P:axonogenesis"/>
    <property type="evidence" value="ECO:0007669"/>
    <property type="project" value="TreeGrafter"/>
</dbReference>
<dbReference type="PROSITE" id="PS00109">
    <property type="entry name" value="PROTEIN_KINASE_TYR"/>
    <property type="match status" value="1"/>
</dbReference>
<dbReference type="InterPro" id="IPR011009">
    <property type="entry name" value="Kinase-like_dom_sf"/>
</dbReference>
<evidence type="ECO:0000256" key="6">
    <source>
        <dbReference type="ARBA" id="ARBA00023170"/>
    </source>
</evidence>
<evidence type="ECO:0000313" key="10">
    <source>
        <dbReference type="Proteomes" id="UP001163046"/>
    </source>
</evidence>
<comment type="subcellular location">
    <subcellularLocation>
        <location evidence="1">Membrane</location>
        <topology evidence="1">Single-pass membrane protein</topology>
    </subcellularLocation>
</comment>
<dbReference type="Proteomes" id="UP001163046">
    <property type="component" value="Unassembled WGS sequence"/>
</dbReference>
<evidence type="ECO:0000256" key="1">
    <source>
        <dbReference type="ARBA" id="ARBA00004167"/>
    </source>
</evidence>
<dbReference type="GO" id="GO:0005886">
    <property type="term" value="C:plasma membrane"/>
    <property type="evidence" value="ECO:0007669"/>
    <property type="project" value="TreeGrafter"/>
</dbReference>
<dbReference type="InterPro" id="IPR020635">
    <property type="entry name" value="Tyr_kinase_cat_dom"/>
</dbReference>
<dbReference type="PANTHER" id="PTHR24416:SF349">
    <property type="entry name" value="TYROSINE-PROTEIN KINASE RYK"/>
    <property type="match status" value="1"/>
</dbReference>
<feature type="domain" description="Protein kinase" evidence="8">
    <location>
        <begin position="1"/>
        <end position="128"/>
    </location>
</feature>
<name>A0A9W9YD86_9CNID</name>
<dbReference type="Pfam" id="PF07714">
    <property type="entry name" value="PK_Tyr_Ser-Thr"/>
    <property type="match status" value="1"/>
</dbReference>
<dbReference type="OrthoDB" id="4062651at2759"/>
<evidence type="ECO:0000256" key="7">
    <source>
        <dbReference type="ARBA" id="ARBA00023180"/>
    </source>
</evidence>
<evidence type="ECO:0000259" key="8">
    <source>
        <dbReference type="PROSITE" id="PS50011"/>
    </source>
</evidence>
<dbReference type="SMART" id="SM00219">
    <property type="entry name" value="TyrKc"/>
    <property type="match status" value="1"/>
</dbReference>
<keyword evidence="2" id="KW-0812">Transmembrane</keyword>
<comment type="caution">
    <text evidence="9">The sequence shown here is derived from an EMBL/GenBank/DDBJ whole genome shotgun (WGS) entry which is preliminary data.</text>
</comment>
<dbReference type="InterPro" id="IPR050122">
    <property type="entry name" value="RTK"/>
</dbReference>